<dbReference type="SUPFAM" id="SSF54928">
    <property type="entry name" value="RNA-binding domain, RBD"/>
    <property type="match status" value="2"/>
</dbReference>
<dbReference type="InterPro" id="IPR008669">
    <property type="entry name" value="LSM_interact"/>
</dbReference>
<evidence type="ECO:0000259" key="4">
    <source>
        <dbReference type="PROSITE" id="PS50102"/>
    </source>
</evidence>
<dbReference type="eggNOG" id="KOG0128">
    <property type="taxonomic scope" value="Eukaryota"/>
</dbReference>
<organism evidence="5 6">
    <name type="scientific">Kazachstania africana (strain ATCC 22294 / BCRC 22015 / CBS 2517 / CECT 1963 / NBRC 1671 / NRRL Y-8276)</name>
    <name type="common">Yeast</name>
    <name type="synonym">Kluyveromyces africanus</name>
    <dbReference type="NCBI Taxonomy" id="1071382"/>
    <lineage>
        <taxon>Eukaryota</taxon>
        <taxon>Fungi</taxon>
        <taxon>Dikarya</taxon>
        <taxon>Ascomycota</taxon>
        <taxon>Saccharomycotina</taxon>
        <taxon>Saccharomycetes</taxon>
        <taxon>Saccharomycetales</taxon>
        <taxon>Saccharomycetaceae</taxon>
        <taxon>Kazachstania</taxon>
    </lineage>
</organism>
<evidence type="ECO:0000256" key="2">
    <source>
        <dbReference type="ARBA" id="ARBA00022884"/>
    </source>
</evidence>
<dbReference type="PANTHER" id="PTHR24012">
    <property type="entry name" value="RNA BINDING PROTEIN"/>
    <property type="match status" value="1"/>
</dbReference>
<sequence length="441" mass="50335">MEKKRPLEDEDIIENKKLNSNTTSNREVSTVLVKNLPKSSNQNKVKKFFQDCGDIRYVDVLDDLKKLSRLARVEFESHDAALTALTKTSKKVGNNEIEVSLLENCTLWATNFPPTYTIKDIKALLKSVGLLAISVRFPSLRYNANRRFAYIDVPSNEDLQKAVDLLEGKEFEGYNLVMKKSNPSEKTRRTDAATIERREIFIRNLDPQFLNKTTLKKAFEKFGDIEYINIPTFVEGARNCCAFISYITKDAAIKALEANKTEMNGRVISITLADKKAYLERQEVKKILSSKNKDKLSAIISLFPLTDKISRDQIRALLLEKAGISDEDIMHIYCVSDYVCSLVILKNTKLQAKCIMAMDGINFQNKTLRCGTVFDLKNSHKSESRVDVPNVIKKRRSPTSFDNHINSISQNEDNKIYTKPTQMASRPVMSNDDFRNLFLKK</sequence>
<reference evidence="5 6" key="1">
    <citation type="journal article" date="2011" name="Proc. Natl. Acad. Sci. U.S.A.">
        <title>Evolutionary erosion of yeast sex chromosomes by mating-type switching accidents.</title>
        <authorList>
            <person name="Gordon J.L."/>
            <person name="Armisen D."/>
            <person name="Proux-Wera E."/>
            <person name="Oheigeartaigh S.S."/>
            <person name="Byrne K.P."/>
            <person name="Wolfe K.H."/>
        </authorList>
    </citation>
    <scope>NUCLEOTIDE SEQUENCE [LARGE SCALE GENOMIC DNA]</scope>
    <source>
        <strain evidence="6">ATCC 22294 / BCRC 22015 / CBS 2517 / CECT 1963 / NBRC 1671 / NRRL Y-8276</strain>
    </source>
</reference>
<dbReference type="InParanoid" id="H2AQL5"/>
<proteinExistence type="predicted"/>
<dbReference type="InterPro" id="IPR000504">
    <property type="entry name" value="RRM_dom"/>
</dbReference>
<dbReference type="InterPro" id="IPR035979">
    <property type="entry name" value="RBD_domain_sf"/>
</dbReference>
<dbReference type="Pfam" id="PF00076">
    <property type="entry name" value="RRM_1"/>
    <property type="match status" value="3"/>
</dbReference>
<dbReference type="AlphaFoldDB" id="H2AQL5"/>
<dbReference type="PROSITE" id="PS50102">
    <property type="entry name" value="RRM"/>
    <property type="match status" value="3"/>
</dbReference>
<dbReference type="InterPro" id="IPR012677">
    <property type="entry name" value="Nucleotide-bd_a/b_plait_sf"/>
</dbReference>
<evidence type="ECO:0000313" key="6">
    <source>
        <dbReference type="Proteomes" id="UP000005220"/>
    </source>
</evidence>
<name>H2AQL5_KAZAF</name>
<dbReference type="GO" id="GO:0005681">
    <property type="term" value="C:spliceosomal complex"/>
    <property type="evidence" value="ECO:0007669"/>
    <property type="project" value="EnsemblFungi"/>
</dbReference>
<dbReference type="Pfam" id="PF05391">
    <property type="entry name" value="Lsm_interact"/>
    <property type="match status" value="1"/>
</dbReference>
<dbReference type="KEGG" id="kaf:KAFR_0B03680"/>
<keyword evidence="1" id="KW-0677">Repeat</keyword>
<dbReference type="GO" id="GO:0000244">
    <property type="term" value="P:spliceosomal tri-snRNP complex assembly"/>
    <property type="evidence" value="ECO:0007669"/>
    <property type="project" value="EnsemblFungi"/>
</dbReference>
<dbReference type="GeneID" id="13883125"/>
<feature type="domain" description="RRM" evidence="4">
    <location>
        <begin position="105"/>
        <end position="183"/>
    </location>
</feature>
<dbReference type="Gene3D" id="3.30.70.330">
    <property type="match status" value="4"/>
</dbReference>
<dbReference type="OrthoDB" id="360390at2759"/>
<dbReference type="Pfam" id="PF16842">
    <property type="entry name" value="RRM_occluded"/>
    <property type="match status" value="1"/>
</dbReference>
<dbReference type="GO" id="GO:0005688">
    <property type="term" value="C:U6 snRNP"/>
    <property type="evidence" value="ECO:0007669"/>
    <property type="project" value="EnsemblFungi"/>
</dbReference>
<keyword evidence="6" id="KW-1185">Reference proteome</keyword>
<keyword evidence="2 3" id="KW-0694">RNA-binding</keyword>
<dbReference type="InterPro" id="IPR031766">
    <property type="entry name" value="RRM_occluded"/>
</dbReference>
<dbReference type="CDD" id="cd12296">
    <property type="entry name" value="RRM1_Prp24"/>
    <property type="match status" value="1"/>
</dbReference>
<dbReference type="RefSeq" id="XP_003955800.1">
    <property type="nucleotide sequence ID" value="XM_003955751.1"/>
</dbReference>
<feature type="domain" description="RRM" evidence="4">
    <location>
        <begin position="198"/>
        <end position="275"/>
    </location>
</feature>
<dbReference type="GO" id="GO:0000245">
    <property type="term" value="P:spliceosomal complex assembly"/>
    <property type="evidence" value="ECO:0007669"/>
    <property type="project" value="EnsemblFungi"/>
</dbReference>
<dbReference type="FunCoup" id="H2AQL5">
    <property type="interactions" value="154"/>
</dbReference>
<dbReference type="STRING" id="1071382.H2AQL5"/>
<dbReference type="GO" id="GO:0017070">
    <property type="term" value="F:U6 snRNA binding"/>
    <property type="evidence" value="ECO:0007669"/>
    <property type="project" value="EnsemblFungi"/>
</dbReference>
<gene>
    <name evidence="5" type="primary">KAFR0B03680</name>
    <name evidence="5" type="ORF">KAFR_0B03680</name>
</gene>
<dbReference type="SMART" id="SM00360">
    <property type="entry name" value="RRM"/>
    <property type="match status" value="3"/>
</dbReference>
<feature type="domain" description="RRM" evidence="4">
    <location>
        <begin position="29"/>
        <end position="104"/>
    </location>
</feature>
<dbReference type="EMBL" id="HE650822">
    <property type="protein sequence ID" value="CCF56665.1"/>
    <property type="molecule type" value="Genomic_DNA"/>
</dbReference>
<dbReference type="Proteomes" id="UP000005220">
    <property type="component" value="Chromosome 2"/>
</dbReference>
<protein>
    <recommendedName>
        <fullName evidence="4">RRM domain-containing protein</fullName>
    </recommendedName>
</protein>
<evidence type="ECO:0000313" key="5">
    <source>
        <dbReference type="EMBL" id="CCF56665.1"/>
    </source>
</evidence>
<dbReference type="InterPro" id="IPR034397">
    <property type="entry name" value="Prp24_RRM1"/>
</dbReference>
<dbReference type="HOGENOM" id="CLU_621223_0_0_1"/>
<evidence type="ECO:0000256" key="1">
    <source>
        <dbReference type="ARBA" id="ARBA00022737"/>
    </source>
</evidence>
<accession>H2AQL5</accession>
<evidence type="ECO:0000256" key="3">
    <source>
        <dbReference type="PROSITE-ProRule" id="PRU00176"/>
    </source>
</evidence>